<proteinExistence type="predicted"/>
<organism evidence="2 3">
    <name type="scientific">Stieleria varia</name>
    <dbReference type="NCBI Taxonomy" id="2528005"/>
    <lineage>
        <taxon>Bacteria</taxon>
        <taxon>Pseudomonadati</taxon>
        <taxon>Planctomycetota</taxon>
        <taxon>Planctomycetia</taxon>
        <taxon>Pirellulales</taxon>
        <taxon>Pirellulaceae</taxon>
        <taxon>Stieleria</taxon>
    </lineage>
</organism>
<feature type="transmembrane region" description="Helical" evidence="1">
    <location>
        <begin position="98"/>
        <end position="117"/>
    </location>
</feature>
<dbReference type="OrthoDB" id="245077at2"/>
<keyword evidence="1" id="KW-0812">Transmembrane</keyword>
<name>A0A5C6AHB3_9BACT</name>
<feature type="transmembrane region" description="Helical" evidence="1">
    <location>
        <begin position="163"/>
        <end position="181"/>
    </location>
</feature>
<evidence type="ECO:0000256" key="1">
    <source>
        <dbReference type="SAM" id="Phobius"/>
    </source>
</evidence>
<feature type="transmembrane region" description="Helical" evidence="1">
    <location>
        <begin position="193"/>
        <end position="212"/>
    </location>
</feature>
<keyword evidence="1" id="KW-1133">Transmembrane helix</keyword>
<feature type="transmembrane region" description="Helical" evidence="1">
    <location>
        <begin position="68"/>
        <end position="92"/>
    </location>
</feature>
<evidence type="ECO:0000313" key="2">
    <source>
        <dbReference type="EMBL" id="TWT98688.1"/>
    </source>
</evidence>
<accession>A0A5C6AHB3</accession>
<protein>
    <submittedName>
        <fullName evidence="2">Sodium Bile acid symporter family protein</fullName>
    </submittedName>
</protein>
<keyword evidence="3" id="KW-1185">Reference proteome</keyword>
<dbReference type="EMBL" id="SJPN01000006">
    <property type="protein sequence ID" value="TWT98688.1"/>
    <property type="molecule type" value="Genomic_DNA"/>
</dbReference>
<feature type="transmembrane region" description="Helical" evidence="1">
    <location>
        <begin position="38"/>
        <end position="56"/>
    </location>
</feature>
<comment type="caution">
    <text evidence="2">The sequence shown here is derived from an EMBL/GenBank/DDBJ whole genome shotgun (WGS) entry which is preliminary data.</text>
</comment>
<feature type="transmembrane region" description="Helical" evidence="1">
    <location>
        <begin position="129"/>
        <end position="151"/>
    </location>
</feature>
<dbReference type="PANTHER" id="PTHR18640">
    <property type="entry name" value="SOLUTE CARRIER FAMILY 10 MEMBER 7"/>
    <property type="match status" value="1"/>
</dbReference>
<feature type="transmembrane region" description="Helical" evidence="1">
    <location>
        <begin position="272"/>
        <end position="296"/>
    </location>
</feature>
<dbReference type="Gene3D" id="1.20.1530.20">
    <property type="match status" value="1"/>
</dbReference>
<dbReference type="RefSeq" id="WP_146522217.1">
    <property type="nucleotide sequence ID" value="NZ_CP151726.1"/>
</dbReference>
<sequence>MAFPSRWLAKYWFLLALVVCFAVGHGFSQSLEPVAKWPPLRNGLVFAVMWAMGVTLKPDAVRRSVTRPLPCLLAIGTNVFLVPLLCLPFWWLLSPVEFGGLFVAALVPCTLASASVWTRKAGGDDSIAIMTTLVTNVACVLVVPLGVALVLAKQVTISPLDQMIKLALLVVLPLIVAQMMRRWVGRWADRNKLAISSAAQLGILMMVMIGAVSSAEYLGHTTGVSWWSQLPMLLVASGVHLAALASGVFVSRRLGLPAEQQIAVGISGSQKTLMVGLQVAIDCGVSVLPMLIFHLAQLVLDTIIASRWSAKHGVGVSTD</sequence>
<dbReference type="InterPro" id="IPR038770">
    <property type="entry name" value="Na+/solute_symporter_sf"/>
</dbReference>
<dbReference type="PANTHER" id="PTHR18640:SF5">
    <property type="entry name" value="SODIUM_BILE ACID COTRANSPORTER 7"/>
    <property type="match status" value="1"/>
</dbReference>
<gene>
    <name evidence="2" type="ORF">Pla52n_52050</name>
</gene>
<dbReference type="AlphaFoldDB" id="A0A5C6AHB3"/>
<reference evidence="2 3" key="1">
    <citation type="submission" date="2019-02" db="EMBL/GenBank/DDBJ databases">
        <title>Deep-cultivation of Planctomycetes and their phenomic and genomic characterization uncovers novel biology.</title>
        <authorList>
            <person name="Wiegand S."/>
            <person name="Jogler M."/>
            <person name="Boedeker C."/>
            <person name="Pinto D."/>
            <person name="Vollmers J."/>
            <person name="Rivas-Marin E."/>
            <person name="Kohn T."/>
            <person name="Peeters S.H."/>
            <person name="Heuer A."/>
            <person name="Rast P."/>
            <person name="Oberbeckmann S."/>
            <person name="Bunk B."/>
            <person name="Jeske O."/>
            <person name="Meyerdierks A."/>
            <person name="Storesund J.E."/>
            <person name="Kallscheuer N."/>
            <person name="Luecker S."/>
            <person name="Lage O.M."/>
            <person name="Pohl T."/>
            <person name="Merkel B.J."/>
            <person name="Hornburger P."/>
            <person name="Mueller R.-W."/>
            <person name="Bruemmer F."/>
            <person name="Labrenz M."/>
            <person name="Spormann A.M."/>
            <person name="Op Den Camp H."/>
            <person name="Overmann J."/>
            <person name="Amann R."/>
            <person name="Jetten M.S.M."/>
            <person name="Mascher T."/>
            <person name="Medema M.H."/>
            <person name="Devos D.P."/>
            <person name="Kaster A.-K."/>
            <person name="Ovreas L."/>
            <person name="Rohde M."/>
            <person name="Galperin M.Y."/>
            <person name="Jogler C."/>
        </authorList>
    </citation>
    <scope>NUCLEOTIDE SEQUENCE [LARGE SCALE GENOMIC DNA]</scope>
    <source>
        <strain evidence="2 3">Pla52n</strain>
    </source>
</reference>
<dbReference type="Pfam" id="PF13593">
    <property type="entry name" value="SBF_like"/>
    <property type="match status" value="1"/>
</dbReference>
<dbReference type="GO" id="GO:0005886">
    <property type="term" value="C:plasma membrane"/>
    <property type="evidence" value="ECO:0007669"/>
    <property type="project" value="TreeGrafter"/>
</dbReference>
<keyword evidence="1" id="KW-0472">Membrane</keyword>
<feature type="transmembrane region" description="Helical" evidence="1">
    <location>
        <begin position="232"/>
        <end position="251"/>
    </location>
</feature>
<dbReference type="Proteomes" id="UP000320176">
    <property type="component" value="Unassembled WGS sequence"/>
</dbReference>
<dbReference type="InterPro" id="IPR016833">
    <property type="entry name" value="Put_Na-Bile_cotransptr"/>
</dbReference>
<evidence type="ECO:0000313" key="3">
    <source>
        <dbReference type="Proteomes" id="UP000320176"/>
    </source>
</evidence>